<dbReference type="EMBL" id="BGPR01000008">
    <property type="protein sequence ID" value="GBL75816.1"/>
    <property type="molecule type" value="Genomic_DNA"/>
</dbReference>
<protein>
    <submittedName>
        <fullName evidence="2">Uncharacterized protein</fullName>
    </submittedName>
</protein>
<dbReference type="AlphaFoldDB" id="A0A4Y2A9A4"/>
<sequence length="124" mass="14485">MCALSQTTGIVFTLGPYTLEYSQSSLKQPRSWNSFLCVHNLTESQSFDSKPRQREDPFTEAFPARQPPKPSYLSVVCSTLCKYPCLETLMRAREREYFSPRIEPEGEMEKGLKRELKLLEWVRR</sequence>
<evidence type="ECO:0000256" key="1">
    <source>
        <dbReference type="SAM" id="MobiDB-lite"/>
    </source>
</evidence>
<gene>
    <name evidence="2" type="ORF">AVEN_155095_1</name>
</gene>
<organism evidence="2 3">
    <name type="scientific">Araneus ventricosus</name>
    <name type="common">Orbweaver spider</name>
    <name type="synonym">Epeira ventricosa</name>
    <dbReference type="NCBI Taxonomy" id="182803"/>
    <lineage>
        <taxon>Eukaryota</taxon>
        <taxon>Metazoa</taxon>
        <taxon>Ecdysozoa</taxon>
        <taxon>Arthropoda</taxon>
        <taxon>Chelicerata</taxon>
        <taxon>Arachnida</taxon>
        <taxon>Araneae</taxon>
        <taxon>Araneomorphae</taxon>
        <taxon>Entelegynae</taxon>
        <taxon>Araneoidea</taxon>
        <taxon>Araneidae</taxon>
        <taxon>Araneus</taxon>
    </lineage>
</organism>
<name>A0A4Y2A9A4_ARAVE</name>
<proteinExistence type="predicted"/>
<feature type="region of interest" description="Disordered" evidence="1">
    <location>
        <begin position="44"/>
        <end position="70"/>
    </location>
</feature>
<accession>A0A4Y2A9A4</accession>
<comment type="caution">
    <text evidence="2">The sequence shown here is derived from an EMBL/GenBank/DDBJ whole genome shotgun (WGS) entry which is preliminary data.</text>
</comment>
<evidence type="ECO:0000313" key="3">
    <source>
        <dbReference type="Proteomes" id="UP000499080"/>
    </source>
</evidence>
<keyword evidence="3" id="KW-1185">Reference proteome</keyword>
<reference evidence="2 3" key="1">
    <citation type="journal article" date="2019" name="Sci. Rep.">
        <title>Orb-weaving spider Araneus ventricosus genome elucidates the spidroin gene catalogue.</title>
        <authorList>
            <person name="Kono N."/>
            <person name="Nakamura H."/>
            <person name="Ohtoshi R."/>
            <person name="Moran D.A.P."/>
            <person name="Shinohara A."/>
            <person name="Yoshida Y."/>
            <person name="Fujiwara M."/>
            <person name="Mori M."/>
            <person name="Tomita M."/>
            <person name="Arakawa K."/>
        </authorList>
    </citation>
    <scope>NUCLEOTIDE SEQUENCE [LARGE SCALE GENOMIC DNA]</scope>
</reference>
<dbReference type="Proteomes" id="UP000499080">
    <property type="component" value="Unassembled WGS sequence"/>
</dbReference>
<evidence type="ECO:0000313" key="2">
    <source>
        <dbReference type="EMBL" id="GBL75816.1"/>
    </source>
</evidence>